<dbReference type="GO" id="GO:0009306">
    <property type="term" value="P:protein secretion"/>
    <property type="evidence" value="ECO:0007669"/>
    <property type="project" value="InterPro"/>
</dbReference>
<feature type="non-terminal residue" evidence="1">
    <location>
        <position position="1"/>
    </location>
</feature>
<organism evidence="1 2">
    <name type="scientific">Lactarius akahatsu</name>
    <dbReference type="NCBI Taxonomy" id="416441"/>
    <lineage>
        <taxon>Eukaryota</taxon>
        <taxon>Fungi</taxon>
        <taxon>Dikarya</taxon>
        <taxon>Basidiomycota</taxon>
        <taxon>Agaricomycotina</taxon>
        <taxon>Agaricomycetes</taxon>
        <taxon>Russulales</taxon>
        <taxon>Russulaceae</taxon>
        <taxon>Lactarius</taxon>
    </lineage>
</organism>
<gene>
    <name evidence="1" type="ORF">EDB92DRAFT_1789025</name>
</gene>
<reference evidence="1" key="1">
    <citation type="submission" date="2022-01" db="EMBL/GenBank/DDBJ databases">
        <title>Comparative genomics reveals a dynamic genome evolution in the ectomycorrhizal milk-cap (Lactarius) mushrooms.</title>
        <authorList>
            <consortium name="DOE Joint Genome Institute"/>
            <person name="Lebreton A."/>
            <person name="Tang N."/>
            <person name="Kuo A."/>
            <person name="LaButti K."/>
            <person name="Drula E."/>
            <person name="Barry K."/>
            <person name="Clum A."/>
            <person name="Lipzen A."/>
            <person name="Mousain D."/>
            <person name="Ng V."/>
            <person name="Wang R."/>
            <person name="Wang X."/>
            <person name="Dai Y."/>
            <person name="Henrissat B."/>
            <person name="Grigoriev I.V."/>
            <person name="Guerin-Laguette A."/>
            <person name="Yu F."/>
            <person name="Martin F.M."/>
        </authorList>
    </citation>
    <scope>NUCLEOTIDE SEQUENCE</scope>
    <source>
        <strain evidence="1">QP</strain>
    </source>
</reference>
<dbReference type="AlphaFoldDB" id="A0AAD4LV28"/>
<dbReference type="EMBL" id="JAKELL010000001">
    <property type="protein sequence ID" value="KAH9001171.1"/>
    <property type="molecule type" value="Genomic_DNA"/>
</dbReference>
<evidence type="ECO:0000313" key="2">
    <source>
        <dbReference type="Proteomes" id="UP001201163"/>
    </source>
</evidence>
<dbReference type="InterPro" id="IPR024242">
    <property type="entry name" value="NCE101"/>
</dbReference>
<comment type="caution">
    <text evidence="1">The sequence shown here is derived from an EMBL/GenBank/DDBJ whole genome shotgun (WGS) entry which is preliminary data.</text>
</comment>
<dbReference type="Pfam" id="PF11654">
    <property type="entry name" value="NCE101"/>
    <property type="match status" value="1"/>
</dbReference>
<name>A0AAD4LV28_9AGAM</name>
<proteinExistence type="predicted"/>
<evidence type="ECO:0000313" key="1">
    <source>
        <dbReference type="EMBL" id="KAH9001171.1"/>
    </source>
</evidence>
<keyword evidence="2" id="KW-1185">Reference proteome</keyword>
<dbReference type="Proteomes" id="UP001201163">
    <property type="component" value="Unassembled WGS sequence"/>
</dbReference>
<protein>
    <submittedName>
        <fullName evidence="1">Uncharacterized protein</fullName>
    </submittedName>
</protein>
<accession>A0AAD4LV28</accession>
<sequence>SVDPVLGIFTGALAYYLYETNPRTAPPLEEKLDSLIRWKVEKYRSTRAERESAGTSSDVDWSKLLAQARDK</sequence>